<dbReference type="EMBL" id="CP096019">
    <property type="protein sequence ID" value="UPM41850.1"/>
    <property type="molecule type" value="Genomic_DNA"/>
</dbReference>
<feature type="transmembrane region" description="Helical" evidence="1">
    <location>
        <begin position="35"/>
        <end position="57"/>
    </location>
</feature>
<accession>A0A8T9ZYR8</accession>
<protein>
    <submittedName>
        <fullName evidence="2">Uncharacterized protein</fullName>
    </submittedName>
</protein>
<keyword evidence="1" id="KW-0472">Membrane</keyword>
<organism evidence="2 3">
    <name type="scientific">Halocatena salina</name>
    <dbReference type="NCBI Taxonomy" id="2934340"/>
    <lineage>
        <taxon>Archaea</taxon>
        <taxon>Methanobacteriati</taxon>
        <taxon>Methanobacteriota</taxon>
        <taxon>Stenosarchaea group</taxon>
        <taxon>Halobacteria</taxon>
        <taxon>Halobacteriales</taxon>
        <taxon>Natronomonadaceae</taxon>
        <taxon>Halocatena</taxon>
    </lineage>
</organism>
<dbReference type="GeneID" id="71927901"/>
<evidence type="ECO:0000313" key="3">
    <source>
        <dbReference type="Proteomes" id="UP000831768"/>
    </source>
</evidence>
<gene>
    <name evidence="2" type="ORF">MW046_07600</name>
</gene>
<keyword evidence="1" id="KW-0812">Transmembrane</keyword>
<dbReference type="AlphaFoldDB" id="A0A8T9ZYR8"/>
<keyword evidence="1" id="KW-1133">Transmembrane helix</keyword>
<reference evidence="2" key="1">
    <citation type="submission" date="2022-04" db="EMBL/GenBank/DDBJ databases">
        <title>Halocatena sp. nov., isolated from a salt lake.</title>
        <authorList>
            <person name="Cui H.-L."/>
        </authorList>
    </citation>
    <scope>NUCLEOTIDE SEQUENCE</scope>
    <source>
        <strain evidence="2">AD-1</strain>
    </source>
</reference>
<proteinExistence type="predicted"/>
<dbReference type="Proteomes" id="UP000831768">
    <property type="component" value="Chromosome"/>
</dbReference>
<evidence type="ECO:0000256" key="1">
    <source>
        <dbReference type="SAM" id="Phobius"/>
    </source>
</evidence>
<feature type="transmembrane region" description="Helical" evidence="1">
    <location>
        <begin position="6"/>
        <end position="23"/>
    </location>
</feature>
<sequence>MQRRAAAAYFLFFLVIGIGAYAIRTMANVPSGRAGGLGAVAVMSLLAGILVIGLSYLPVRG</sequence>
<name>A0A8T9ZYR8_9EURY</name>
<dbReference type="RefSeq" id="WP_247992530.1">
    <property type="nucleotide sequence ID" value="NZ_CP096019.1"/>
</dbReference>
<keyword evidence="3" id="KW-1185">Reference proteome</keyword>
<evidence type="ECO:0000313" key="2">
    <source>
        <dbReference type="EMBL" id="UPM41850.1"/>
    </source>
</evidence>
<dbReference type="KEGG" id="haad:MW046_07600"/>